<dbReference type="AlphaFoldDB" id="A0A917RTL4"/>
<keyword evidence="4" id="KW-1185">Reference proteome</keyword>
<proteinExistence type="predicted"/>
<evidence type="ECO:0000313" key="3">
    <source>
        <dbReference type="EMBL" id="GGL24135.1"/>
    </source>
</evidence>
<name>A0A917RTL4_9NOCA</name>
<evidence type="ECO:0000259" key="1">
    <source>
        <dbReference type="Pfam" id="PF24088"/>
    </source>
</evidence>
<comment type="caution">
    <text evidence="3">The sequence shown here is derived from an EMBL/GenBank/DDBJ whole genome shotgun (WGS) entry which is preliminary data.</text>
</comment>
<feature type="domain" description="DUF7373" evidence="1">
    <location>
        <begin position="71"/>
        <end position="256"/>
    </location>
</feature>
<sequence>MRKAETHGSGSRAPRSRILLALLALAAAVVGTACGDTITGRATPGMTPVELSQLDAGLFPTEPSAFEMEVTTDSDVYSLEARRMLGFLISPHDVDPELRYLNETQLVARGTSPSLLPEEFAPISDRNYLIAGAVTSRVNNDPRRAMDGLVALLRFGNDDYARTAATEYNTAADQRSPGREKLVIAGHDKARAGRAPTRDHAQAFAAKGSYVVAASFTAPADQADRMTDWLKTLFDLQFAAMKDLTPTPPDDILDLPTDPEGVMSTTLPAQYPGSAAYNGLAGAYPPAAHIHFENDADQIADYTRYRVDLVARNEATVYRTASTEHAFALQARLSRPAEYDEEIPGPPGIADARCIQRAVSSVMSERFYCVLVYERYVAVVDSYGLGDLPAPELYQAAAAQYSVLANSRAPG</sequence>
<dbReference type="Proteomes" id="UP000638263">
    <property type="component" value="Unassembled WGS sequence"/>
</dbReference>
<dbReference type="Pfam" id="PF24088">
    <property type="entry name" value="DUF7373"/>
    <property type="match status" value="1"/>
</dbReference>
<feature type="domain" description="DUF7373" evidence="2">
    <location>
        <begin position="280"/>
        <end position="407"/>
    </location>
</feature>
<dbReference type="EMBL" id="BMMH01000009">
    <property type="protein sequence ID" value="GGL24135.1"/>
    <property type="molecule type" value="Genomic_DNA"/>
</dbReference>
<dbReference type="PROSITE" id="PS51257">
    <property type="entry name" value="PROKAR_LIPOPROTEIN"/>
    <property type="match status" value="1"/>
</dbReference>
<evidence type="ECO:0000259" key="2">
    <source>
        <dbReference type="Pfam" id="PF24092"/>
    </source>
</evidence>
<dbReference type="Pfam" id="PF24092">
    <property type="entry name" value="DUF7373_C"/>
    <property type="match status" value="1"/>
</dbReference>
<evidence type="ECO:0000313" key="4">
    <source>
        <dbReference type="Proteomes" id="UP000638263"/>
    </source>
</evidence>
<reference evidence="3" key="1">
    <citation type="journal article" date="2014" name="Int. J. Syst. Evol. Microbiol.">
        <title>Complete genome sequence of Corynebacterium casei LMG S-19264T (=DSM 44701T), isolated from a smear-ripened cheese.</title>
        <authorList>
            <consortium name="US DOE Joint Genome Institute (JGI-PGF)"/>
            <person name="Walter F."/>
            <person name="Albersmeier A."/>
            <person name="Kalinowski J."/>
            <person name="Ruckert C."/>
        </authorList>
    </citation>
    <scope>NUCLEOTIDE SEQUENCE</scope>
    <source>
        <strain evidence="3">CGMCC 4.3508</strain>
    </source>
</reference>
<accession>A0A917RTL4</accession>
<reference evidence="3" key="2">
    <citation type="submission" date="2020-09" db="EMBL/GenBank/DDBJ databases">
        <authorList>
            <person name="Sun Q."/>
            <person name="Zhou Y."/>
        </authorList>
    </citation>
    <scope>NUCLEOTIDE SEQUENCE</scope>
    <source>
        <strain evidence="3">CGMCC 4.3508</strain>
    </source>
</reference>
<protein>
    <submittedName>
        <fullName evidence="3">Uncharacterized protein</fullName>
    </submittedName>
</protein>
<gene>
    <name evidence="3" type="ORF">GCM10011588_43670</name>
</gene>
<dbReference type="InterPro" id="IPR056463">
    <property type="entry name" value="DUF7373_C"/>
</dbReference>
<dbReference type="InterPro" id="IPR055797">
    <property type="entry name" value="DUF7373"/>
</dbReference>
<organism evidence="3 4">
    <name type="scientific">Nocardia jinanensis</name>
    <dbReference type="NCBI Taxonomy" id="382504"/>
    <lineage>
        <taxon>Bacteria</taxon>
        <taxon>Bacillati</taxon>
        <taxon>Actinomycetota</taxon>
        <taxon>Actinomycetes</taxon>
        <taxon>Mycobacteriales</taxon>
        <taxon>Nocardiaceae</taxon>
        <taxon>Nocardia</taxon>
    </lineage>
</organism>